<organism evidence="1">
    <name type="scientific">Culex pipiens</name>
    <name type="common">House mosquito</name>
    <dbReference type="NCBI Taxonomy" id="7175"/>
    <lineage>
        <taxon>Eukaryota</taxon>
        <taxon>Metazoa</taxon>
        <taxon>Ecdysozoa</taxon>
        <taxon>Arthropoda</taxon>
        <taxon>Hexapoda</taxon>
        <taxon>Insecta</taxon>
        <taxon>Pterygota</taxon>
        <taxon>Neoptera</taxon>
        <taxon>Endopterygota</taxon>
        <taxon>Diptera</taxon>
        <taxon>Nematocera</taxon>
        <taxon>Culicoidea</taxon>
        <taxon>Culicidae</taxon>
        <taxon>Culicinae</taxon>
        <taxon>Culicini</taxon>
        <taxon>Culex</taxon>
        <taxon>Culex</taxon>
    </lineage>
</organism>
<name>A0A8D8NZI9_CULPI</name>
<reference evidence="1" key="1">
    <citation type="submission" date="2021-05" db="EMBL/GenBank/DDBJ databases">
        <authorList>
            <person name="Alioto T."/>
            <person name="Alioto T."/>
            <person name="Gomez Garrido J."/>
        </authorList>
    </citation>
    <scope>NUCLEOTIDE SEQUENCE</scope>
</reference>
<sequence>MGIFDEEVGLGSKSDPLGALLLPLHNACENGHCHNECTLMFSGPSPSSGGLGDGPYHRSFRRPRLVAEDHVSCGRRVEWGTMLFCGGVGSSHGHTSGLHRCRLF</sequence>
<dbReference type="AlphaFoldDB" id="A0A8D8NZI9"/>
<dbReference type="EMBL" id="HBUE01084309">
    <property type="protein sequence ID" value="CAG6479034.1"/>
    <property type="molecule type" value="Transcribed_RNA"/>
</dbReference>
<dbReference type="EMBL" id="HBUE01310942">
    <property type="protein sequence ID" value="CAG6583266.1"/>
    <property type="molecule type" value="Transcribed_RNA"/>
</dbReference>
<accession>A0A8D8NZI9</accession>
<evidence type="ECO:0000313" key="1">
    <source>
        <dbReference type="EMBL" id="CAG6583266.1"/>
    </source>
</evidence>
<protein>
    <submittedName>
        <fullName evidence="1">(northern house mosquito) hypothetical protein</fullName>
    </submittedName>
</protein>
<proteinExistence type="predicted"/>
<dbReference type="EMBL" id="HBUE01204684">
    <property type="protein sequence ID" value="CAG6531410.1"/>
    <property type="molecule type" value="Transcribed_RNA"/>
</dbReference>